<keyword evidence="1" id="KW-0472">Membrane</keyword>
<name>A0ABR3Q5Y1_9TREE</name>
<evidence type="ECO:0008006" key="4">
    <source>
        <dbReference type="Google" id="ProtNLM"/>
    </source>
</evidence>
<proteinExistence type="predicted"/>
<keyword evidence="1" id="KW-1133">Transmembrane helix</keyword>
<reference evidence="2 3" key="1">
    <citation type="submission" date="2023-08" db="EMBL/GenBank/DDBJ databases">
        <title>Annotated Genome Sequence of Vanrija albida AlHP1.</title>
        <authorList>
            <person name="Herzog R."/>
        </authorList>
    </citation>
    <scope>NUCLEOTIDE SEQUENCE [LARGE SCALE GENOMIC DNA]</scope>
    <source>
        <strain evidence="2 3">AlHP1</strain>
    </source>
</reference>
<dbReference type="RefSeq" id="XP_069210012.1">
    <property type="nucleotide sequence ID" value="XM_069352594.1"/>
</dbReference>
<feature type="transmembrane region" description="Helical" evidence="1">
    <location>
        <begin position="128"/>
        <end position="149"/>
    </location>
</feature>
<evidence type="ECO:0000313" key="3">
    <source>
        <dbReference type="Proteomes" id="UP001565368"/>
    </source>
</evidence>
<gene>
    <name evidence="2" type="ORF">Q8F55_004071</name>
</gene>
<dbReference type="EMBL" id="JBBXJM010000003">
    <property type="protein sequence ID" value="KAL1410068.1"/>
    <property type="molecule type" value="Genomic_DNA"/>
</dbReference>
<keyword evidence="1" id="KW-0812">Transmembrane</keyword>
<accession>A0ABR3Q5Y1</accession>
<feature type="transmembrane region" description="Helical" evidence="1">
    <location>
        <begin position="47"/>
        <end position="68"/>
    </location>
</feature>
<keyword evidence="3" id="KW-1185">Reference proteome</keyword>
<evidence type="ECO:0000256" key="1">
    <source>
        <dbReference type="SAM" id="Phobius"/>
    </source>
</evidence>
<feature type="transmembrane region" description="Helical" evidence="1">
    <location>
        <begin position="80"/>
        <end position="102"/>
    </location>
</feature>
<sequence>MTWKRPAAALLAAFSVALAVGLGTWTAITPLRAFGESAQQYPPTIAILQLIMAVLFLLLAPIFLYAFVHAAMSNEKADLWLRLLTVVPTVLVAACCIVLRFLGRCTHYFEKGESGPRRCHGRWRRDTIIFTVLSSVLMITSLFIVVYYAHVHRRAVNQKQVDQWITKAAEQRDREMGVPAAKLARRVSAKGERLRTAPSPAPQLPPIPRVYSVVAGSTATLDVQRALVHAGPSATHTPNFAQAPHGNTVTAAGASGQRYAENPKLYPYPESSSGHSDMLSPTYSSFAASSSTQHQQHYNYRSQELPYHYPYRYGGYGQGPSLAALSQHVPEDSSEWEEGLVDEYGAMGGASARDSEVGRAL</sequence>
<organism evidence="2 3">
    <name type="scientific">Vanrija albida</name>
    <dbReference type="NCBI Taxonomy" id="181172"/>
    <lineage>
        <taxon>Eukaryota</taxon>
        <taxon>Fungi</taxon>
        <taxon>Dikarya</taxon>
        <taxon>Basidiomycota</taxon>
        <taxon>Agaricomycotina</taxon>
        <taxon>Tremellomycetes</taxon>
        <taxon>Trichosporonales</taxon>
        <taxon>Trichosporonaceae</taxon>
        <taxon>Vanrija</taxon>
    </lineage>
</organism>
<dbReference type="Proteomes" id="UP001565368">
    <property type="component" value="Unassembled WGS sequence"/>
</dbReference>
<comment type="caution">
    <text evidence="2">The sequence shown here is derived from an EMBL/GenBank/DDBJ whole genome shotgun (WGS) entry which is preliminary data.</text>
</comment>
<protein>
    <recommendedName>
        <fullName evidence="4">MARVEL domain-containing protein</fullName>
    </recommendedName>
</protein>
<dbReference type="GeneID" id="95985114"/>
<evidence type="ECO:0000313" key="2">
    <source>
        <dbReference type="EMBL" id="KAL1410068.1"/>
    </source>
</evidence>